<organism evidence="6 7">
    <name type="scientific">Adhaeribacter swui</name>
    <dbReference type="NCBI Taxonomy" id="2086471"/>
    <lineage>
        <taxon>Bacteria</taxon>
        <taxon>Pseudomonadati</taxon>
        <taxon>Bacteroidota</taxon>
        <taxon>Cytophagia</taxon>
        <taxon>Cytophagales</taxon>
        <taxon>Hymenobacteraceae</taxon>
        <taxon>Adhaeribacter</taxon>
    </lineage>
</organism>
<evidence type="ECO:0000313" key="6">
    <source>
        <dbReference type="EMBL" id="QNF34187.1"/>
    </source>
</evidence>
<dbReference type="InterPro" id="IPR015421">
    <property type="entry name" value="PyrdxlP-dep_Trfase_major"/>
</dbReference>
<dbReference type="KEGG" id="aswu:HUW51_16195"/>
<keyword evidence="6" id="KW-0032">Aminotransferase</keyword>
<dbReference type="InterPro" id="IPR000653">
    <property type="entry name" value="DegT/StrS_aminotransferase"/>
</dbReference>
<dbReference type="GO" id="GO:0030170">
    <property type="term" value="F:pyridoxal phosphate binding"/>
    <property type="evidence" value="ECO:0007669"/>
    <property type="project" value="TreeGrafter"/>
</dbReference>
<dbReference type="Pfam" id="PF01041">
    <property type="entry name" value="DegT_DnrJ_EryC1"/>
    <property type="match status" value="1"/>
</dbReference>
<dbReference type="PANTHER" id="PTHR30244:SF36">
    <property type="entry name" value="3-OXO-GLUCOSE-6-PHOSPHATE:GLUTAMATE AMINOTRANSFERASE"/>
    <property type="match status" value="1"/>
</dbReference>
<protein>
    <submittedName>
        <fullName evidence="6">DegT/DnrJ/EryC1/StrS family aminotransferase</fullName>
    </submittedName>
</protein>
<dbReference type="PIRSF" id="PIRSF000390">
    <property type="entry name" value="PLP_StrS"/>
    <property type="match status" value="1"/>
</dbReference>
<keyword evidence="1 4" id="KW-0663">Pyridoxal phosphate</keyword>
<dbReference type="EMBL" id="CP055156">
    <property type="protein sequence ID" value="QNF34187.1"/>
    <property type="molecule type" value="Genomic_DNA"/>
</dbReference>
<evidence type="ECO:0000256" key="4">
    <source>
        <dbReference type="PIRSR" id="PIRSR000390-2"/>
    </source>
</evidence>
<accession>A0A7G7GAK3</accession>
<feature type="modified residue" description="N6-(pyridoxal phosphate)lysine" evidence="4">
    <location>
        <position position="192"/>
    </location>
</feature>
<dbReference type="CDD" id="cd00616">
    <property type="entry name" value="AHBA_syn"/>
    <property type="match status" value="1"/>
</dbReference>
<evidence type="ECO:0000256" key="5">
    <source>
        <dbReference type="RuleBase" id="RU004508"/>
    </source>
</evidence>
<name>A0A7G7GAK3_9BACT</name>
<reference evidence="6 7" key="1">
    <citation type="journal article" date="2018" name="Int. J. Syst. Evol. Microbiol.">
        <title>Adhaeribacter swui sp. nov., isolated from wet mud.</title>
        <authorList>
            <person name="Kim D.U."/>
            <person name="Kim K.W."/>
            <person name="Kang M.S."/>
            <person name="Kim J.Y."/>
            <person name="Jang J.H."/>
            <person name="Kim M.K."/>
        </authorList>
    </citation>
    <scope>NUCLEOTIDE SEQUENCE [LARGE SCALE GENOMIC DNA]</scope>
    <source>
        <strain evidence="6 7">KCTC 52873</strain>
    </source>
</reference>
<comment type="similarity">
    <text evidence="2 5">Belongs to the DegT/DnrJ/EryC1 family.</text>
</comment>
<evidence type="ECO:0000256" key="1">
    <source>
        <dbReference type="ARBA" id="ARBA00022898"/>
    </source>
</evidence>
<evidence type="ECO:0000256" key="2">
    <source>
        <dbReference type="ARBA" id="ARBA00037999"/>
    </source>
</evidence>
<evidence type="ECO:0000256" key="3">
    <source>
        <dbReference type="PIRSR" id="PIRSR000390-1"/>
    </source>
</evidence>
<dbReference type="AlphaFoldDB" id="A0A7G7GAK3"/>
<sequence length="381" mass="41849">MNPISLSDAQDTGKLLQTALESAFNEVLQSGDFINGAPVKTFAKALGNLVRVPEVITCGNGTDALQIALMALDLPPGSEVILPAFNYVSALEVVVLLGFVPVLADVLPDTFSLEPNSVKARFTAKTRAIIAVHLFGQCAGLGFLSEFCRQHQLYLIEDNAQSLGAQCLSSEGKSAYAGTVGHIGTTSFFPTKMLGALGDGGAIFTRDQKLATSMRQITRHGQSQKYTYARVGVNSRLDTLQAAFLLVKLNFLNFYISQRQAIAQQYDQLLQNNTFIQVPARSLESTHVFNQYVIQVPAGYRDSLRHYLHEQQIPTAVYYPSPLHTQPAYQHLGYQTGDFPVAEAICPKVIALPMHPALTLDQVQYITFHILKFFKNQTSFT</sequence>
<keyword evidence="6" id="KW-0808">Transferase</keyword>
<dbReference type="GO" id="GO:0000271">
    <property type="term" value="P:polysaccharide biosynthetic process"/>
    <property type="evidence" value="ECO:0007669"/>
    <property type="project" value="TreeGrafter"/>
</dbReference>
<evidence type="ECO:0000313" key="7">
    <source>
        <dbReference type="Proteomes" id="UP000515237"/>
    </source>
</evidence>
<dbReference type="SUPFAM" id="SSF53383">
    <property type="entry name" value="PLP-dependent transferases"/>
    <property type="match status" value="1"/>
</dbReference>
<dbReference type="Gene3D" id="3.90.1150.10">
    <property type="entry name" value="Aspartate Aminotransferase, domain 1"/>
    <property type="match status" value="1"/>
</dbReference>
<dbReference type="Gene3D" id="3.40.640.10">
    <property type="entry name" value="Type I PLP-dependent aspartate aminotransferase-like (Major domain)"/>
    <property type="match status" value="1"/>
</dbReference>
<keyword evidence="7" id="KW-1185">Reference proteome</keyword>
<gene>
    <name evidence="6" type="ORF">HUW51_16195</name>
</gene>
<dbReference type="PANTHER" id="PTHR30244">
    <property type="entry name" value="TRANSAMINASE"/>
    <property type="match status" value="1"/>
</dbReference>
<dbReference type="GO" id="GO:0008483">
    <property type="term" value="F:transaminase activity"/>
    <property type="evidence" value="ECO:0007669"/>
    <property type="project" value="UniProtKB-KW"/>
</dbReference>
<dbReference type="Proteomes" id="UP000515237">
    <property type="component" value="Chromosome"/>
</dbReference>
<proteinExistence type="inferred from homology"/>
<feature type="active site" description="Proton acceptor" evidence="3">
    <location>
        <position position="192"/>
    </location>
</feature>
<dbReference type="InterPro" id="IPR015422">
    <property type="entry name" value="PyrdxlP-dep_Trfase_small"/>
</dbReference>
<dbReference type="InterPro" id="IPR015424">
    <property type="entry name" value="PyrdxlP-dep_Trfase"/>
</dbReference>
<dbReference type="RefSeq" id="WP_185270668.1">
    <property type="nucleotide sequence ID" value="NZ_CP055156.1"/>
</dbReference>